<organism evidence="1 2">
    <name type="scientific">Pyxicephalus adspersus</name>
    <name type="common">African bullfrog</name>
    <dbReference type="NCBI Taxonomy" id="30357"/>
    <lineage>
        <taxon>Eukaryota</taxon>
        <taxon>Metazoa</taxon>
        <taxon>Chordata</taxon>
        <taxon>Craniata</taxon>
        <taxon>Vertebrata</taxon>
        <taxon>Euteleostomi</taxon>
        <taxon>Amphibia</taxon>
        <taxon>Batrachia</taxon>
        <taxon>Anura</taxon>
        <taxon>Neobatrachia</taxon>
        <taxon>Ranoidea</taxon>
        <taxon>Pyxicephalidae</taxon>
        <taxon>Pyxicephalinae</taxon>
        <taxon>Pyxicephalus</taxon>
    </lineage>
</organism>
<dbReference type="AlphaFoldDB" id="A0AAV3A7P7"/>
<comment type="caution">
    <text evidence="1">The sequence shown here is derived from an EMBL/GenBank/DDBJ whole genome shotgun (WGS) entry which is preliminary data.</text>
</comment>
<dbReference type="EMBL" id="DYDO01000006">
    <property type="protein sequence ID" value="DBA23635.1"/>
    <property type="molecule type" value="Genomic_DNA"/>
</dbReference>
<sequence length="99" mass="11355">MFVHGMLNKALLPLETESGRNICIKNIFLMSLGGYINAWSIPRVYIFGPLRRVKCLQYSSKPLTAHILCFRDEHRLRQHIGFMKAGQLCPHIVCLQATK</sequence>
<protein>
    <submittedName>
        <fullName evidence="1">Uncharacterized protein</fullName>
    </submittedName>
</protein>
<keyword evidence="2" id="KW-1185">Reference proteome</keyword>
<dbReference type="Proteomes" id="UP001181693">
    <property type="component" value="Unassembled WGS sequence"/>
</dbReference>
<evidence type="ECO:0000313" key="1">
    <source>
        <dbReference type="EMBL" id="DBA23635.1"/>
    </source>
</evidence>
<evidence type="ECO:0000313" key="2">
    <source>
        <dbReference type="Proteomes" id="UP001181693"/>
    </source>
</evidence>
<accession>A0AAV3A7P7</accession>
<gene>
    <name evidence="1" type="ORF">GDO54_014528</name>
</gene>
<proteinExistence type="predicted"/>
<name>A0AAV3A7P7_PYXAD</name>
<reference evidence="1" key="1">
    <citation type="thesis" date="2020" institute="ProQuest LLC" country="789 East Eisenhower Parkway, Ann Arbor, MI, USA">
        <title>Comparative Genomics and Chromosome Evolution.</title>
        <authorList>
            <person name="Mudd A.B."/>
        </authorList>
    </citation>
    <scope>NUCLEOTIDE SEQUENCE</scope>
    <source>
        <strain evidence="1">1538</strain>
        <tissue evidence="1">Blood</tissue>
    </source>
</reference>